<evidence type="ECO:0000256" key="3">
    <source>
        <dbReference type="SAM" id="MobiDB-lite"/>
    </source>
</evidence>
<keyword evidence="1" id="KW-0732">Signal</keyword>
<evidence type="ECO:0000256" key="1">
    <source>
        <dbReference type="ARBA" id="ARBA00022729"/>
    </source>
</evidence>
<evidence type="ECO:0000259" key="5">
    <source>
        <dbReference type="Pfam" id="PF05426"/>
    </source>
</evidence>
<organism evidence="6 7">
    <name type="scientific">Kitasatospora misakiensis</name>
    <dbReference type="NCBI Taxonomy" id="67330"/>
    <lineage>
        <taxon>Bacteria</taxon>
        <taxon>Bacillati</taxon>
        <taxon>Actinomycetota</taxon>
        <taxon>Actinomycetes</taxon>
        <taxon>Kitasatosporales</taxon>
        <taxon>Streptomycetaceae</taxon>
        <taxon>Kitasatospora</taxon>
    </lineage>
</organism>
<gene>
    <name evidence="6" type="ORF">ACFP3U_24285</name>
</gene>
<dbReference type="Gene3D" id="1.50.10.100">
    <property type="entry name" value="Chondroitin AC/alginate lyase"/>
    <property type="match status" value="1"/>
</dbReference>
<evidence type="ECO:0000256" key="4">
    <source>
        <dbReference type="SAM" id="Phobius"/>
    </source>
</evidence>
<keyword evidence="2 6" id="KW-0456">Lyase</keyword>
<evidence type="ECO:0000313" key="6">
    <source>
        <dbReference type="EMBL" id="MFC5666083.1"/>
    </source>
</evidence>
<feature type="region of interest" description="Disordered" evidence="3">
    <location>
        <begin position="419"/>
        <end position="522"/>
    </location>
</feature>
<feature type="domain" description="Alginate lyase" evidence="5">
    <location>
        <begin position="105"/>
        <end position="322"/>
    </location>
</feature>
<accession>A0ABW0X8P6</accession>
<dbReference type="Pfam" id="PF05426">
    <property type="entry name" value="Alginate_lyase"/>
    <property type="match status" value="1"/>
</dbReference>
<dbReference type="InterPro" id="IPR008929">
    <property type="entry name" value="Chondroitin_lyas"/>
</dbReference>
<keyword evidence="4" id="KW-1133">Transmembrane helix</keyword>
<dbReference type="GO" id="GO:0016829">
    <property type="term" value="F:lyase activity"/>
    <property type="evidence" value="ECO:0007669"/>
    <property type="project" value="UniProtKB-KW"/>
</dbReference>
<feature type="transmembrane region" description="Helical" evidence="4">
    <location>
        <begin position="518"/>
        <end position="538"/>
    </location>
</feature>
<evidence type="ECO:0000313" key="7">
    <source>
        <dbReference type="Proteomes" id="UP001595975"/>
    </source>
</evidence>
<dbReference type="EMBL" id="JBHSOF010000035">
    <property type="protein sequence ID" value="MFC5666083.1"/>
    <property type="molecule type" value="Genomic_DNA"/>
</dbReference>
<name>A0ABW0X8P6_9ACTN</name>
<keyword evidence="4" id="KW-0812">Transmembrane</keyword>
<dbReference type="PROSITE" id="PS51318">
    <property type="entry name" value="TAT"/>
    <property type="match status" value="1"/>
</dbReference>
<dbReference type="InterPro" id="IPR006311">
    <property type="entry name" value="TAT_signal"/>
</dbReference>
<reference evidence="7" key="1">
    <citation type="journal article" date="2019" name="Int. J. Syst. Evol. Microbiol.">
        <title>The Global Catalogue of Microorganisms (GCM) 10K type strain sequencing project: providing services to taxonomists for standard genome sequencing and annotation.</title>
        <authorList>
            <consortium name="The Broad Institute Genomics Platform"/>
            <consortium name="The Broad Institute Genome Sequencing Center for Infectious Disease"/>
            <person name="Wu L."/>
            <person name="Ma J."/>
        </authorList>
    </citation>
    <scope>NUCLEOTIDE SEQUENCE [LARGE SCALE GENOMIC DNA]</scope>
    <source>
        <strain evidence="7">CGMCC 4.1437</strain>
    </source>
</reference>
<dbReference type="Proteomes" id="UP001595975">
    <property type="component" value="Unassembled WGS sequence"/>
</dbReference>
<evidence type="ECO:0000256" key="2">
    <source>
        <dbReference type="ARBA" id="ARBA00023239"/>
    </source>
</evidence>
<keyword evidence="4" id="KW-0472">Membrane</keyword>
<proteinExistence type="predicted"/>
<keyword evidence="7" id="KW-1185">Reference proteome</keyword>
<protein>
    <submittedName>
        <fullName evidence="6">Alginate lyase family protein</fullName>
    </submittedName>
</protein>
<dbReference type="SUPFAM" id="SSF48230">
    <property type="entry name" value="Chondroitin AC/alginate lyase"/>
    <property type="match status" value="1"/>
</dbReference>
<sequence>MTQYGNQHPSRRSILKVAGAIGLGAGAIAVTGTTGVRAALAPAAPAAAFAHPGLLHAQADLDRMAAKVAANAQPYLAGWQRLTANRHAQSNWKANPQDTISRGADKPQNVQVLFNDVHAAYQNALRWRISGDRANGDAARDILNAWSGTLKQITGNADRFLAVGLQGYQFANAAELMRGYPGFDLDRFKTMMLQVFYPQCDSFLHDHNGSYITNYYANWDLAILCCVFAIGVLCDDRAKVDQAVQYFRKGEGNGALQHAIPYLHPGGLGQFQESGRDQGHTMLDVALMGTLCEMAWNQGIDLYGEDDSRFLKGAEYVAKYNLGEDVPFTRLTFQQGAPGSWSKTVEHTQVSPDSRGDQRPIWALIQNHYVNRRGLSAPYSTAMAAKVGTEGGGGDYGPNSGGFDQLGFGTLAFTRDKAKTPVAPPAPAGTSAGTSAPQGSPTPTGTPEGSPTGTPTGTPTPQGSSASTGASTGTPTPHGSPTPAGSPAGAAGYAPASASPQPTGGSATGPGASGSNGLIPFGGAALLAIGGGVLGLRARARRKGGAHRA</sequence>
<dbReference type="InterPro" id="IPR008397">
    <property type="entry name" value="Alginate_lyase_dom"/>
</dbReference>
<dbReference type="RefSeq" id="WP_380227757.1">
    <property type="nucleotide sequence ID" value="NZ_JBHSOF010000035.1"/>
</dbReference>
<comment type="caution">
    <text evidence="6">The sequence shown here is derived from an EMBL/GenBank/DDBJ whole genome shotgun (WGS) entry which is preliminary data.</text>
</comment>
<feature type="compositionally biased region" description="Low complexity" evidence="3">
    <location>
        <begin position="428"/>
        <end position="505"/>
    </location>
</feature>